<dbReference type="GO" id="GO:0006888">
    <property type="term" value="P:endoplasmic reticulum to Golgi vesicle-mediated transport"/>
    <property type="evidence" value="ECO:0007669"/>
    <property type="project" value="TreeGrafter"/>
</dbReference>
<dbReference type="GO" id="GO:0000139">
    <property type="term" value="C:Golgi membrane"/>
    <property type="evidence" value="ECO:0007669"/>
    <property type="project" value="TreeGrafter"/>
</dbReference>
<dbReference type="PANTHER" id="PTHR12223:SF28">
    <property type="entry name" value="LECTIN, MANNOSE BINDING 1 LIKE"/>
    <property type="match status" value="1"/>
</dbReference>
<gene>
    <name evidence="10" type="ORF">EDI_113240</name>
</gene>
<comment type="subcellular location">
    <subcellularLocation>
        <location evidence="1">Membrane</location>
        <topology evidence="1">Single-pass type I membrane protein</topology>
    </subcellularLocation>
</comment>
<dbReference type="InterPro" id="IPR051136">
    <property type="entry name" value="Intracellular_Lectin-GPT"/>
</dbReference>
<evidence type="ECO:0000256" key="5">
    <source>
        <dbReference type="ARBA" id="ARBA00023136"/>
    </source>
</evidence>
<dbReference type="Pfam" id="PF03388">
    <property type="entry name" value="Lectin_leg-like"/>
    <property type="match status" value="1"/>
</dbReference>
<proteinExistence type="predicted"/>
<protein>
    <submittedName>
        <fullName evidence="10">Vesicular mannose-binding lectin, putative</fullName>
    </submittedName>
</protein>
<dbReference type="GO" id="GO:0005793">
    <property type="term" value="C:endoplasmic reticulum-Golgi intermediate compartment"/>
    <property type="evidence" value="ECO:0007669"/>
    <property type="project" value="TreeGrafter"/>
</dbReference>
<dbReference type="SUPFAM" id="SSF49899">
    <property type="entry name" value="Concanavalin A-like lectins/glucanases"/>
    <property type="match status" value="1"/>
</dbReference>
<dbReference type="eggNOG" id="KOG3839">
    <property type="taxonomic scope" value="Eukaryota"/>
</dbReference>
<evidence type="ECO:0000313" key="10">
    <source>
        <dbReference type="EMBL" id="EDR30089.1"/>
    </source>
</evidence>
<evidence type="ECO:0000256" key="6">
    <source>
        <dbReference type="SAM" id="MobiDB-lite"/>
    </source>
</evidence>
<feature type="region of interest" description="Disordered" evidence="6">
    <location>
        <begin position="239"/>
        <end position="306"/>
    </location>
</feature>
<dbReference type="OMA" id="ATMRMVY"/>
<dbReference type="EMBL" id="DS547839">
    <property type="protein sequence ID" value="EDR30089.1"/>
    <property type="molecule type" value="Genomic_DNA"/>
</dbReference>
<dbReference type="VEuPathDB" id="AmoebaDB:EDI_113240"/>
<sequence length="488" mass="56498">MIILILLLAILCSSKMVVDVLSFREPIEPENVVRNYDMKGPIMVFENYVQITPNGIGRSSRMNGKHKVDLPSFELQLKFNVICKEKCGGGMGVWLTEEKLKEGDLFGAYNIYKGIGIFINFEDVDIPMISVLKNDGVDILKYKPEMYYQCTAANIQKDKDGSVLRIKYLVNERKLIIEIMVNHINMDCVIIEDIDIPPFYMGISATNGGSDSTSYRVQSLQYYEIGSKEKKEVRLKNISENEQINSTPETKAEKASNRIKERKQNNLNKEKHRENERIQNLQKLEESNKSLKENDYHTKESKKEDTQNIKVNNSLNKEEKEVKEIKEQTIIEEDKKQEEVKHQQIIDDQEGQKENIQNQEQMKELKQIRIQDGLYQIYKAIAPMKNALDKIAQVKKDDELLKLFDGIVVDENNKAKNQLKEILDKIELGKVSNNVFGVRSDLMQVKVLFSGVQQSDWKIFWIVLLVPLILATYFAFKLSMVKKINHYD</sequence>
<evidence type="ECO:0000313" key="11">
    <source>
        <dbReference type="Proteomes" id="UP000008076"/>
    </source>
</evidence>
<dbReference type="CDD" id="cd07308">
    <property type="entry name" value="lectin_leg-like"/>
    <property type="match status" value="1"/>
</dbReference>
<keyword evidence="11" id="KW-1185">Reference proteome</keyword>
<feature type="domain" description="L-type lectin-like" evidence="9">
    <location>
        <begin position="15"/>
        <end position="225"/>
    </location>
</feature>
<keyword evidence="2 7" id="KW-0812">Transmembrane</keyword>
<dbReference type="PANTHER" id="PTHR12223">
    <property type="entry name" value="VESICULAR MANNOSE-BINDING LECTIN"/>
    <property type="match status" value="1"/>
</dbReference>
<dbReference type="GO" id="GO:0005789">
    <property type="term" value="C:endoplasmic reticulum membrane"/>
    <property type="evidence" value="ECO:0007669"/>
    <property type="project" value="TreeGrafter"/>
</dbReference>
<dbReference type="GeneID" id="5878678"/>
<keyword evidence="10" id="KW-0430">Lectin</keyword>
<keyword evidence="3 8" id="KW-0732">Signal</keyword>
<evidence type="ECO:0000256" key="4">
    <source>
        <dbReference type="ARBA" id="ARBA00022989"/>
    </source>
</evidence>
<keyword evidence="4 7" id="KW-1133">Transmembrane helix</keyword>
<feature type="signal peptide" evidence="8">
    <location>
        <begin position="1"/>
        <end position="22"/>
    </location>
</feature>
<dbReference type="Proteomes" id="UP000008076">
    <property type="component" value="Unassembled WGS sequence"/>
</dbReference>
<dbReference type="GO" id="GO:0030134">
    <property type="term" value="C:COPII-coated ER to Golgi transport vesicle"/>
    <property type="evidence" value="ECO:0007669"/>
    <property type="project" value="TreeGrafter"/>
</dbReference>
<dbReference type="InterPro" id="IPR013320">
    <property type="entry name" value="ConA-like_dom_sf"/>
</dbReference>
<evidence type="ECO:0000259" key="9">
    <source>
        <dbReference type="PROSITE" id="PS51328"/>
    </source>
</evidence>
<feature type="compositionally biased region" description="Basic and acidic residues" evidence="6">
    <location>
        <begin position="250"/>
        <end position="306"/>
    </location>
</feature>
<dbReference type="InterPro" id="IPR005052">
    <property type="entry name" value="Lectin_leg"/>
</dbReference>
<evidence type="ECO:0000256" key="8">
    <source>
        <dbReference type="SAM" id="SignalP"/>
    </source>
</evidence>
<accession>B0E5X1</accession>
<evidence type="ECO:0000256" key="1">
    <source>
        <dbReference type="ARBA" id="ARBA00004479"/>
    </source>
</evidence>
<dbReference type="AlphaFoldDB" id="B0E5X1"/>
<feature type="compositionally biased region" description="Polar residues" evidence="6">
    <location>
        <begin position="240"/>
        <end position="249"/>
    </location>
</feature>
<dbReference type="Gene3D" id="2.60.120.200">
    <property type="match status" value="1"/>
</dbReference>
<dbReference type="PROSITE" id="PS51328">
    <property type="entry name" value="L_LECTIN_LIKE"/>
    <property type="match status" value="1"/>
</dbReference>
<dbReference type="GO" id="GO:0005537">
    <property type="term" value="F:D-mannose binding"/>
    <property type="evidence" value="ECO:0007669"/>
    <property type="project" value="TreeGrafter"/>
</dbReference>
<dbReference type="RefSeq" id="XP_001733792.1">
    <property type="nucleotide sequence ID" value="XM_001733740.1"/>
</dbReference>
<keyword evidence="5 7" id="KW-0472">Membrane</keyword>
<organism evidence="11">
    <name type="scientific">Entamoeba dispar (strain ATCC PRA-260 / SAW760)</name>
    <dbReference type="NCBI Taxonomy" id="370354"/>
    <lineage>
        <taxon>Eukaryota</taxon>
        <taxon>Amoebozoa</taxon>
        <taxon>Evosea</taxon>
        <taxon>Archamoebae</taxon>
        <taxon>Mastigamoebida</taxon>
        <taxon>Entamoebidae</taxon>
        <taxon>Entamoeba</taxon>
    </lineage>
</organism>
<evidence type="ECO:0000256" key="7">
    <source>
        <dbReference type="SAM" id="Phobius"/>
    </source>
</evidence>
<name>B0E5X1_ENTDS</name>
<dbReference type="KEGG" id="edi:EDI_113240"/>
<evidence type="ECO:0000256" key="2">
    <source>
        <dbReference type="ARBA" id="ARBA00022692"/>
    </source>
</evidence>
<feature type="transmembrane region" description="Helical" evidence="7">
    <location>
        <begin position="459"/>
        <end position="476"/>
    </location>
</feature>
<dbReference type="OrthoDB" id="270293at2759"/>
<feature type="chain" id="PRO_5002747483" evidence="8">
    <location>
        <begin position="23"/>
        <end position="488"/>
    </location>
</feature>
<reference evidence="11" key="1">
    <citation type="submission" date="2007-12" db="EMBL/GenBank/DDBJ databases">
        <title>Annotation of Entamoeba dispar SAW760.</title>
        <authorList>
            <person name="Lorenzi H."/>
            <person name="Inman J."/>
            <person name="Schobel S."/>
            <person name="Amedeo P."/>
            <person name="Caler E."/>
        </authorList>
    </citation>
    <scope>NUCLEOTIDE SEQUENCE [LARGE SCALE GENOMIC DNA]</scope>
    <source>
        <strain evidence="11">ATCC PRA-260 / SAW760</strain>
    </source>
</reference>
<evidence type="ECO:0000256" key="3">
    <source>
        <dbReference type="ARBA" id="ARBA00022729"/>
    </source>
</evidence>